<sequence>MTLQKFLLPPLLFLSINTFAAPAYLLFGGDNHDKFLGCLNCSKHDNSSIWNKYGEFGSKYNSDSIWNKYGTYGSKYNSESPWNKYSTSGPVIVDNEGNFYGKFTTNKYDNQTRIKSLLWILENHEYIIENINDVIDEM</sequence>
<accession>A0A0D0ILJ1</accession>
<gene>
    <name evidence="2" type="ORF">NTHI1209_00421</name>
</gene>
<feature type="signal peptide" evidence="1">
    <location>
        <begin position="1"/>
        <end position="20"/>
    </location>
</feature>
<feature type="chain" id="PRO_5010414412" evidence="1">
    <location>
        <begin position="21"/>
        <end position="138"/>
    </location>
</feature>
<dbReference type="EMBL" id="JMQP01000002">
    <property type="protein sequence ID" value="KIS34818.1"/>
    <property type="molecule type" value="Genomic_DNA"/>
</dbReference>
<name>A0A0D0ILJ1_HAEIF</name>
<evidence type="ECO:0000313" key="2">
    <source>
        <dbReference type="EMBL" id="KIS34818.1"/>
    </source>
</evidence>
<dbReference type="RefSeq" id="WP_005663585.1">
    <property type="nucleotide sequence ID" value="NZ_AP018771.1"/>
</dbReference>
<comment type="caution">
    <text evidence="2">The sequence shown here is derived from an EMBL/GenBank/DDBJ whole genome shotgun (WGS) entry which is preliminary data.</text>
</comment>
<evidence type="ECO:0000256" key="1">
    <source>
        <dbReference type="SAM" id="SignalP"/>
    </source>
</evidence>
<keyword evidence="1" id="KW-0732">Signal</keyword>
<reference evidence="2 3" key="1">
    <citation type="submission" date="2014-05" db="EMBL/GenBank/DDBJ databases">
        <title>Methylome analysis of the phasevarions of Haemophilus influenzae.</title>
        <authorList>
            <person name="Atack J.M."/>
            <person name="Fox K.L."/>
            <person name="Power P.M."/>
            <person name="Clark T."/>
            <person name="Jurcisek J."/>
            <person name="Korlach J."/>
            <person name="Bakaletz L.O."/>
            <person name="Jennings M.P."/>
        </authorList>
    </citation>
    <scope>NUCLEOTIDE SEQUENCE [LARGE SCALE GENOMIC DNA]</scope>
    <source>
        <strain evidence="2 3">1209</strain>
    </source>
</reference>
<dbReference type="AlphaFoldDB" id="A0A0D0ILJ1"/>
<protein>
    <submittedName>
        <fullName evidence="2">Uncharacterized protein</fullName>
    </submittedName>
</protein>
<dbReference type="PATRIC" id="fig|727.564.peg.913"/>
<evidence type="ECO:0000313" key="3">
    <source>
        <dbReference type="Proteomes" id="UP000050700"/>
    </source>
</evidence>
<proteinExistence type="predicted"/>
<organism evidence="2 3">
    <name type="scientific">Haemophilus influenzae</name>
    <dbReference type="NCBI Taxonomy" id="727"/>
    <lineage>
        <taxon>Bacteria</taxon>
        <taxon>Pseudomonadati</taxon>
        <taxon>Pseudomonadota</taxon>
        <taxon>Gammaproteobacteria</taxon>
        <taxon>Pasteurellales</taxon>
        <taxon>Pasteurellaceae</taxon>
        <taxon>Haemophilus</taxon>
    </lineage>
</organism>
<dbReference type="Proteomes" id="UP000050700">
    <property type="component" value="Unassembled WGS sequence"/>
</dbReference>